<dbReference type="InParanoid" id="A0A067M9N9"/>
<feature type="compositionally biased region" description="Basic and acidic residues" evidence="1">
    <location>
        <begin position="683"/>
        <end position="703"/>
    </location>
</feature>
<name>A0A067M9N9_BOTB1</name>
<proteinExistence type="predicted"/>
<reference evidence="3" key="1">
    <citation type="journal article" date="2014" name="Proc. Natl. Acad. Sci. U.S.A.">
        <title>Extensive sampling of basidiomycete genomes demonstrates inadequacy of the white-rot/brown-rot paradigm for wood decay fungi.</title>
        <authorList>
            <person name="Riley R."/>
            <person name="Salamov A.A."/>
            <person name="Brown D.W."/>
            <person name="Nagy L.G."/>
            <person name="Floudas D."/>
            <person name="Held B.W."/>
            <person name="Levasseur A."/>
            <person name="Lombard V."/>
            <person name="Morin E."/>
            <person name="Otillar R."/>
            <person name="Lindquist E.A."/>
            <person name="Sun H."/>
            <person name="LaButti K.M."/>
            <person name="Schmutz J."/>
            <person name="Jabbour D."/>
            <person name="Luo H."/>
            <person name="Baker S.E."/>
            <person name="Pisabarro A.G."/>
            <person name="Walton J.D."/>
            <person name="Blanchette R.A."/>
            <person name="Henrissat B."/>
            <person name="Martin F."/>
            <person name="Cullen D."/>
            <person name="Hibbett D.S."/>
            <person name="Grigoriev I.V."/>
        </authorList>
    </citation>
    <scope>NUCLEOTIDE SEQUENCE [LARGE SCALE GENOMIC DNA]</scope>
    <source>
        <strain evidence="3">FD-172 SS1</strain>
    </source>
</reference>
<sequence length="864" mass="96969">MPRPCRTSTNSASAGSFTDTTISISRIHRLHRPLRNKVQALSALLTKHNAQSAVEVRPKIKHGATSTPSPFRRRHYHYHQVVQSKVTYGSKTRQSKSRHAQSTLTIGQPSSSNTPHPSFGPLSALPQQPTYLSRMTSSIPWEKINVYGGIPILELSRRVYAVRDAFRNVVEGAYKPSSKGKEKEPGARSLAELCTAMLGCRIESDMMEVMGIGRGEDDSSDCADSEDGEDEDVDVMQDADANALIDEYYEQLLDHVRQWAIVPHAIHIILHHVSPPLPSLYEALIDVCAEYDATPDALIVLPHLLAQALAYTPAGHPLNSKLHQNYLVDLLRKSRRSTAKMASLPIWTEHQFLHAMFDTLEEIPDELEAWTSHGMGTLFEALETPVCSLRMTLALARTGFQGEEVEDRLYSWTRIIFETWCGLPVVESDVDWVDGMWELVELLLGRIQGRSKLVWQSSGPSRLSVPLSIYARLLHLRNDASHSPLTITPQLASHVQPSTFLPLVSAFDITSMSGFLKLVFSHAIAFQTLHPKQPQLEAAFLASAMRRCTESGDTMGGMCGELESRLNAAEERCVRLDETERGKFGKMGKKWKWEDGWGWVEATPVAKPKPRAVVEQVRAKRKRRWGKPESSEDEDEDDEDEDEDDEDEDEISAEDSSPEPPLRPRPRPRLRFDIPPAPPPVRETNERRVMASKENVRDKKPDMEIAPSSDDLCELGKARKVQAIPPWKPKVQKENMFVALYTSVQSKSSALAPPEKKLKPDSDLITPIRRPALRRILSPPSPTFTSTPPTVRPVQKLAIPMETRRNSLNVPPLRLSSQEVRRPMAQNHQNRSIQSGLGDLTSQNGRRKQDEMSSDHDDLDLFAV</sequence>
<feature type="compositionally biased region" description="Acidic residues" evidence="1">
    <location>
        <begin position="631"/>
        <end position="657"/>
    </location>
</feature>
<feature type="compositionally biased region" description="Polar residues" evidence="1">
    <location>
        <begin position="826"/>
        <end position="844"/>
    </location>
</feature>
<accession>A0A067M9N9</accession>
<evidence type="ECO:0000313" key="3">
    <source>
        <dbReference type="Proteomes" id="UP000027195"/>
    </source>
</evidence>
<feature type="compositionally biased region" description="Basic and acidic residues" evidence="1">
    <location>
        <begin position="847"/>
        <end position="856"/>
    </location>
</feature>
<feature type="region of interest" description="Disordered" evidence="1">
    <location>
        <begin position="85"/>
        <end position="126"/>
    </location>
</feature>
<dbReference type="AlphaFoldDB" id="A0A067M9N9"/>
<evidence type="ECO:0000313" key="2">
    <source>
        <dbReference type="EMBL" id="KDQ12483.1"/>
    </source>
</evidence>
<dbReference type="EMBL" id="KL198050">
    <property type="protein sequence ID" value="KDQ12483.1"/>
    <property type="molecule type" value="Genomic_DNA"/>
</dbReference>
<dbReference type="Proteomes" id="UP000027195">
    <property type="component" value="Unassembled WGS sequence"/>
</dbReference>
<dbReference type="HOGENOM" id="CLU_331481_0_0_1"/>
<feature type="region of interest" description="Disordered" evidence="1">
    <location>
        <begin position="607"/>
        <end position="711"/>
    </location>
</feature>
<feature type="compositionally biased region" description="Polar residues" evidence="1">
    <location>
        <begin position="100"/>
        <end position="116"/>
    </location>
</feature>
<keyword evidence="3" id="KW-1185">Reference proteome</keyword>
<protein>
    <submittedName>
        <fullName evidence="2">Uncharacterized protein</fullName>
    </submittedName>
</protein>
<organism evidence="2 3">
    <name type="scientific">Botryobasidium botryosum (strain FD-172 SS1)</name>
    <dbReference type="NCBI Taxonomy" id="930990"/>
    <lineage>
        <taxon>Eukaryota</taxon>
        <taxon>Fungi</taxon>
        <taxon>Dikarya</taxon>
        <taxon>Basidiomycota</taxon>
        <taxon>Agaricomycotina</taxon>
        <taxon>Agaricomycetes</taxon>
        <taxon>Cantharellales</taxon>
        <taxon>Botryobasidiaceae</taxon>
        <taxon>Botryobasidium</taxon>
    </lineage>
</organism>
<evidence type="ECO:0000256" key="1">
    <source>
        <dbReference type="SAM" id="MobiDB-lite"/>
    </source>
</evidence>
<dbReference type="OrthoDB" id="3158032at2759"/>
<gene>
    <name evidence="2" type="ORF">BOTBODRAFT_56760</name>
</gene>
<feature type="region of interest" description="Disordered" evidence="1">
    <location>
        <begin position="746"/>
        <end position="864"/>
    </location>
</feature>